<evidence type="ECO:0000313" key="4">
    <source>
        <dbReference type="Proteomes" id="UP001212803"/>
    </source>
</evidence>
<gene>
    <name evidence="3" type="ORF">O0235_02080</name>
</gene>
<dbReference type="Gene3D" id="1.10.287.950">
    <property type="entry name" value="Methyl-accepting chemotaxis protein"/>
    <property type="match status" value="1"/>
</dbReference>
<keyword evidence="4" id="KW-1185">Reference proteome</keyword>
<evidence type="ECO:0000256" key="1">
    <source>
        <dbReference type="SAM" id="Coils"/>
    </source>
</evidence>
<feature type="compositionally biased region" description="Gly residues" evidence="2">
    <location>
        <begin position="237"/>
        <end position="265"/>
    </location>
</feature>
<name>A0ABY7M799_9CHLR</name>
<keyword evidence="1" id="KW-0175">Coiled coil</keyword>
<dbReference type="RefSeq" id="WP_270056907.1">
    <property type="nucleotide sequence ID" value="NZ_CP115149.1"/>
</dbReference>
<sequence length="276" mass="31211">MAFTVEDVQDLIRLLAERPEWRAQLRPLILGDEFDRLPRIVEELAEAQRRTEQRVEELAEAQRRTEQRVEELAEAQRRTEQRVEELTVRMDQLTERMDRVEAQIADLVRATEALRGETERAHRRLDAELGYLYEMRFERRAPSLFGAWLRKPRVISLSDLDLVDQAEDAGVLTERDMAELRALDLLVEGQDRADPERRPVLLAVEVSRTIEARDVERALARAKILERAGYRAPGGRRPAGGRPGEAAGGRGGGAGADGGDRGGVTGRLPHLHVHGR</sequence>
<organism evidence="3 4">
    <name type="scientific">Tepidiforma flava</name>
    <dbReference type="NCBI Taxonomy" id="3004094"/>
    <lineage>
        <taxon>Bacteria</taxon>
        <taxon>Bacillati</taxon>
        <taxon>Chloroflexota</taxon>
        <taxon>Tepidiformia</taxon>
        <taxon>Tepidiformales</taxon>
        <taxon>Tepidiformaceae</taxon>
        <taxon>Tepidiforma</taxon>
    </lineage>
</organism>
<evidence type="ECO:0000313" key="3">
    <source>
        <dbReference type="EMBL" id="WBL36383.1"/>
    </source>
</evidence>
<dbReference type="EMBL" id="CP115149">
    <property type="protein sequence ID" value="WBL36383.1"/>
    <property type="molecule type" value="Genomic_DNA"/>
</dbReference>
<feature type="coiled-coil region" evidence="1">
    <location>
        <begin position="41"/>
        <end position="117"/>
    </location>
</feature>
<proteinExistence type="predicted"/>
<accession>A0ABY7M799</accession>
<evidence type="ECO:0000256" key="2">
    <source>
        <dbReference type="SAM" id="MobiDB-lite"/>
    </source>
</evidence>
<evidence type="ECO:0008006" key="5">
    <source>
        <dbReference type="Google" id="ProtNLM"/>
    </source>
</evidence>
<reference evidence="3 4" key="1">
    <citation type="journal article" date="2023" name="ISME J.">
        <title>Thermophilic Dehalococcoidia with unusual traits shed light on an unexpected past.</title>
        <authorList>
            <person name="Palmer M."/>
            <person name="Covington J.K."/>
            <person name="Zhou E.M."/>
            <person name="Thomas S.C."/>
            <person name="Habib N."/>
            <person name="Seymour C.O."/>
            <person name="Lai D."/>
            <person name="Johnston J."/>
            <person name="Hashimi A."/>
            <person name="Jiao J.Y."/>
            <person name="Muok A.R."/>
            <person name="Liu L."/>
            <person name="Xian W.D."/>
            <person name="Zhi X.Y."/>
            <person name="Li M.M."/>
            <person name="Silva L.P."/>
            <person name="Bowen B.P."/>
            <person name="Louie K."/>
            <person name="Briegel A."/>
            <person name="Pett-Ridge J."/>
            <person name="Weber P.K."/>
            <person name="Tocheva E.I."/>
            <person name="Woyke T."/>
            <person name="Northen T.R."/>
            <person name="Mayali X."/>
            <person name="Li W.J."/>
            <person name="Hedlund B.P."/>
        </authorList>
    </citation>
    <scope>NUCLEOTIDE SEQUENCE [LARGE SCALE GENOMIC DNA]</scope>
    <source>
        <strain evidence="3 4">YIM 72310</strain>
    </source>
</reference>
<dbReference type="Proteomes" id="UP001212803">
    <property type="component" value="Chromosome"/>
</dbReference>
<feature type="region of interest" description="Disordered" evidence="2">
    <location>
        <begin position="231"/>
        <end position="276"/>
    </location>
</feature>
<protein>
    <recommendedName>
        <fullName evidence="5">Chromosome partition protein Smc</fullName>
    </recommendedName>
</protein>